<evidence type="ECO:0000313" key="2">
    <source>
        <dbReference type="EMBL" id="ABA52168.1"/>
    </source>
</evidence>
<accession>Q3JJH1</accession>
<dbReference type="AlphaFoldDB" id="Q3JJH1"/>
<feature type="region of interest" description="Disordered" evidence="1">
    <location>
        <begin position="208"/>
        <end position="242"/>
    </location>
</feature>
<evidence type="ECO:0000313" key="3">
    <source>
        <dbReference type="Proteomes" id="UP000002700"/>
    </source>
</evidence>
<proteinExistence type="predicted"/>
<name>Q3JJH1_BURP1</name>
<feature type="compositionally biased region" description="Basic and acidic residues" evidence="1">
    <location>
        <begin position="358"/>
        <end position="367"/>
    </location>
</feature>
<feature type="compositionally biased region" description="Basic residues" evidence="1">
    <location>
        <begin position="117"/>
        <end position="138"/>
    </location>
</feature>
<gene>
    <name evidence="2" type="ordered locus">BURPS1710b_A1125</name>
</gene>
<feature type="region of interest" description="Disordered" evidence="1">
    <location>
        <begin position="341"/>
        <end position="367"/>
    </location>
</feature>
<protein>
    <submittedName>
        <fullName evidence="2">Uncharacterized protein</fullName>
    </submittedName>
</protein>
<dbReference type="EMBL" id="CP000125">
    <property type="protein sequence ID" value="ABA52168.1"/>
    <property type="molecule type" value="Genomic_DNA"/>
</dbReference>
<feature type="region of interest" description="Disordered" evidence="1">
    <location>
        <begin position="113"/>
        <end position="173"/>
    </location>
</feature>
<feature type="compositionally biased region" description="Basic residues" evidence="1">
    <location>
        <begin position="215"/>
        <end position="236"/>
    </location>
</feature>
<dbReference type="EnsemblBacteria" id="ABA52168">
    <property type="protein sequence ID" value="ABA52168"/>
    <property type="gene ID" value="BURPS1710b_A1125"/>
</dbReference>
<feature type="compositionally biased region" description="Basic residues" evidence="1">
    <location>
        <begin position="145"/>
        <end position="155"/>
    </location>
</feature>
<sequence>MPTRPARSSRHRGARVRVRIRRAAREGGCRSCRRAGCRVDRVVRARRRAGRCGGRRRYGRDARAACVVRAACCAARAAGCVACFVCIDCADNPDSDDSTDRVRTGRHAPFRAAARTAGRRTAGRRTARHRSAPLRRHGAREGRLGRHARRLVARRGRAEPGKPAGAAGGARRARAGAGAAAHRALARVFDGAPDERLWRLVRRAPARALSGGRPHDHRRARATAPLQRKHAARRDHVHPGHGAGLVRRHRVFRHDVRHDPAERARRSVAQPQAAVESLARAVGGRGLRVEPQRPPRSALPPRRDLVCGAEVDLRGGLELHGRFAGLGEGARLLRRDHLRRGRQEPDRAAWQLRPRGVSGDRKQRADHRFPQPRGVAEVALLGHPQVGHASRVRLLPQPVLFAHRRRSRDVLPVVTGGPHAYRSRSAARRSFAAHARASSALARVGRASHARAVRAAVARAAVCVAILARGGRLGRAAARSFAHRGRARLSGACTARVAAVDQSRRADAERHVAVRHRRGLRRGFRGDIRAPNDMAARCVPAAHRRVRATDDLHVFLGDVRACRHGGVRRRRARRGGARRVSVRRVASFERCVRDERRGDRADSARDGRALLSARFLVRAEGVRIAARAGLLRARAAVRVAAACDRDLSRLAAVRAVLLFRARRAAADRAARHALQLLRELARRVDSGAALNGRPETKETAAYQY</sequence>
<reference evidence="2 3" key="1">
    <citation type="submission" date="2005-09" db="EMBL/GenBank/DDBJ databases">
        <authorList>
            <person name="Woods D.E."/>
            <person name="Nierman W.C."/>
        </authorList>
    </citation>
    <scope>NUCLEOTIDE SEQUENCE [LARGE SCALE GENOMIC DNA]</scope>
    <source>
        <strain evidence="2 3">1710b</strain>
    </source>
</reference>
<dbReference type="Proteomes" id="UP000002700">
    <property type="component" value="Chromosome II"/>
</dbReference>
<dbReference type="HOGENOM" id="CLU_391662_0_0_4"/>
<evidence type="ECO:0000256" key="1">
    <source>
        <dbReference type="SAM" id="MobiDB-lite"/>
    </source>
</evidence>
<organism evidence="2 3">
    <name type="scientific">Burkholderia pseudomallei (strain 1710b)</name>
    <dbReference type="NCBI Taxonomy" id="320372"/>
    <lineage>
        <taxon>Bacteria</taxon>
        <taxon>Pseudomonadati</taxon>
        <taxon>Pseudomonadota</taxon>
        <taxon>Betaproteobacteria</taxon>
        <taxon>Burkholderiales</taxon>
        <taxon>Burkholderiaceae</taxon>
        <taxon>Burkholderia</taxon>
        <taxon>pseudomallei group</taxon>
    </lineage>
</organism>
<dbReference type="KEGG" id="bpm:BURPS1710b_A1125"/>